<evidence type="ECO:0000313" key="1">
    <source>
        <dbReference type="EMBL" id="EJT81623.1"/>
    </source>
</evidence>
<reference evidence="2" key="4">
    <citation type="journal article" date="2015" name="G3 (Bethesda)">
        <title>Genome sequences of three phytopathogenic species of the Magnaporthaceae family of fungi.</title>
        <authorList>
            <person name="Okagaki L.H."/>
            <person name="Nunes C.C."/>
            <person name="Sailsbery J."/>
            <person name="Clay B."/>
            <person name="Brown D."/>
            <person name="John T."/>
            <person name="Oh Y."/>
            <person name="Young N."/>
            <person name="Fitzgerald M."/>
            <person name="Haas B.J."/>
            <person name="Zeng Q."/>
            <person name="Young S."/>
            <person name="Adiconis X."/>
            <person name="Fan L."/>
            <person name="Levin J.Z."/>
            <person name="Mitchell T.K."/>
            <person name="Okubara P.A."/>
            <person name="Farman M.L."/>
            <person name="Kohn L.M."/>
            <person name="Birren B."/>
            <person name="Ma L.-J."/>
            <person name="Dean R.A."/>
        </authorList>
    </citation>
    <scope>NUCLEOTIDE SEQUENCE</scope>
    <source>
        <strain evidence="2">R3-111a-1</strain>
    </source>
</reference>
<dbReference type="GeneID" id="20342059"/>
<dbReference type="EMBL" id="GL385395">
    <property type="protein sequence ID" value="EJT81623.1"/>
    <property type="molecule type" value="Genomic_DNA"/>
</dbReference>
<dbReference type="HOGENOM" id="CLU_1959716_0_0_1"/>
<protein>
    <submittedName>
        <fullName evidence="1 2">Uncharacterized protein</fullName>
    </submittedName>
</protein>
<gene>
    <name evidence="2" type="primary">20342059</name>
    <name evidence="1" type="ORF">GGTG_01601</name>
</gene>
<evidence type="ECO:0000313" key="3">
    <source>
        <dbReference type="Proteomes" id="UP000006039"/>
    </source>
</evidence>
<evidence type="ECO:0000313" key="2">
    <source>
        <dbReference type="EnsemblFungi" id="EJT81623"/>
    </source>
</evidence>
<keyword evidence="3" id="KW-1185">Reference proteome</keyword>
<proteinExistence type="predicted"/>
<name>J3NK19_GAET3</name>
<sequence length="128" mass="14369">MAWVRFRLPRVFPLAQVQRKLRLSPARPTPLGSARLTGTQAITFSPISFIQPLVFAYQYACCLFSGRGVFFYEVIPCRFFIRSAREQATLLLRCLAILVDDWLSASRCVLFAPAFLYSPGPTMAGVMG</sequence>
<organism evidence="1">
    <name type="scientific">Gaeumannomyces tritici (strain R3-111a-1)</name>
    <name type="common">Wheat and barley take-all root rot fungus</name>
    <name type="synonym">Gaeumannomyces graminis var. tritici</name>
    <dbReference type="NCBI Taxonomy" id="644352"/>
    <lineage>
        <taxon>Eukaryota</taxon>
        <taxon>Fungi</taxon>
        <taxon>Dikarya</taxon>
        <taxon>Ascomycota</taxon>
        <taxon>Pezizomycotina</taxon>
        <taxon>Sordariomycetes</taxon>
        <taxon>Sordariomycetidae</taxon>
        <taxon>Magnaporthales</taxon>
        <taxon>Magnaporthaceae</taxon>
        <taxon>Gaeumannomyces</taxon>
    </lineage>
</organism>
<dbReference type="VEuPathDB" id="FungiDB:GGTG_01601"/>
<reference evidence="1" key="2">
    <citation type="submission" date="2010-07" db="EMBL/GenBank/DDBJ databases">
        <authorList>
            <consortium name="The Broad Institute Genome Sequencing Platform"/>
            <consortium name="Broad Institute Genome Sequencing Center for Infectious Disease"/>
            <person name="Ma L.-J."/>
            <person name="Dead R."/>
            <person name="Young S."/>
            <person name="Zeng Q."/>
            <person name="Koehrsen M."/>
            <person name="Alvarado L."/>
            <person name="Berlin A."/>
            <person name="Chapman S.B."/>
            <person name="Chen Z."/>
            <person name="Freedman E."/>
            <person name="Gellesch M."/>
            <person name="Goldberg J."/>
            <person name="Griggs A."/>
            <person name="Gujja S."/>
            <person name="Heilman E.R."/>
            <person name="Heiman D."/>
            <person name="Hepburn T."/>
            <person name="Howarth C."/>
            <person name="Jen D."/>
            <person name="Larson L."/>
            <person name="Mehta T."/>
            <person name="Neiman D."/>
            <person name="Pearson M."/>
            <person name="Roberts A."/>
            <person name="Saif S."/>
            <person name="Shea T."/>
            <person name="Shenoy N."/>
            <person name="Sisk P."/>
            <person name="Stolte C."/>
            <person name="Sykes S."/>
            <person name="Walk T."/>
            <person name="White J."/>
            <person name="Yandava C."/>
            <person name="Haas B."/>
            <person name="Nusbaum C."/>
            <person name="Birren B."/>
        </authorList>
    </citation>
    <scope>NUCLEOTIDE SEQUENCE</scope>
    <source>
        <strain evidence="1">R3-111a-1</strain>
    </source>
</reference>
<dbReference type="Proteomes" id="UP000006039">
    <property type="component" value="Unassembled WGS sequence"/>
</dbReference>
<accession>J3NK19</accession>
<dbReference type="AlphaFoldDB" id="J3NK19"/>
<reference evidence="3" key="1">
    <citation type="submission" date="2010-07" db="EMBL/GenBank/DDBJ databases">
        <title>The genome sequence of Gaeumannomyces graminis var. tritici strain R3-111a-1.</title>
        <authorList>
            <consortium name="The Broad Institute Genome Sequencing Platform"/>
            <person name="Ma L.-J."/>
            <person name="Dead R."/>
            <person name="Young S."/>
            <person name="Zeng Q."/>
            <person name="Koehrsen M."/>
            <person name="Alvarado L."/>
            <person name="Berlin A."/>
            <person name="Chapman S.B."/>
            <person name="Chen Z."/>
            <person name="Freedman E."/>
            <person name="Gellesch M."/>
            <person name="Goldberg J."/>
            <person name="Griggs A."/>
            <person name="Gujja S."/>
            <person name="Heilman E.R."/>
            <person name="Heiman D."/>
            <person name="Hepburn T."/>
            <person name="Howarth C."/>
            <person name="Jen D."/>
            <person name="Larson L."/>
            <person name="Mehta T."/>
            <person name="Neiman D."/>
            <person name="Pearson M."/>
            <person name="Roberts A."/>
            <person name="Saif S."/>
            <person name="Shea T."/>
            <person name="Shenoy N."/>
            <person name="Sisk P."/>
            <person name="Stolte C."/>
            <person name="Sykes S."/>
            <person name="Walk T."/>
            <person name="White J."/>
            <person name="Yandava C."/>
            <person name="Haas B."/>
            <person name="Nusbaum C."/>
            <person name="Birren B."/>
        </authorList>
    </citation>
    <scope>NUCLEOTIDE SEQUENCE [LARGE SCALE GENOMIC DNA]</scope>
    <source>
        <strain evidence="3">R3-111a-1</strain>
    </source>
</reference>
<reference evidence="2" key="5">
    <citation type="submission" date="2018-04" db="UniProtKB">
        <authorList>
            <consortium name="EnsemblFungi"/>
        </authorList>
    </citation>
    <scope>IDENTIFICATION</scope>
    <source>
        <strain evidence="2">R3-111a-1</strain>
    </source>
</reference>
<dbReference type="EnsemblFungi" id="EJT81623">
    <property type="protein sequence ID" value="EJT81623"/>
    <property type="gene ID" value="GGTG_01601"/>
</dbReference>
<reference evidence="1" key="3">
    <citation type="submission" date="2010-09" db="EMBL/GenBank/DDBJ databases">
        <title>Annotation of Gaeumannomyces graminis var. tritici R3-111a-1.</title>
        <authorList>
            <consortium name="The Broad Institute Genome Sequencing Platform"/>
            <person name="Ma L.-J."/>
            <person name="Dead R."/>
            <person name="Young S.K."/>
            <person name="Zeng Q."/>
            <person name="Gargeya S."/>
            <person name="Fitzgerald M."/>
            <person name="Haas B."/>
            <person name="Abouelleil A."/>
            <person name="Alvarado L."/>
            <person name="Arachchi H.M."/>
            <person name="Berlin A."/>
            <person name="Brown A."/>
            <person name="Chapman S.B."/>
            <person name="Chen Z."/>
            <person name="Dunbar C."/>
            <person name="Freedman E."/>
            <person name="Gearin G."/>
            <person name="Gellesch M."/>
            <person name="Goldberg J."/>
            <person name="Griggs A."/>
            <person name="Gujja S."/>
            <person name="Heiman D."/>
            <person name="Howarth C."/>
            <person name="Larson L."/>
            <person name="Lui A."/>
            <person name="MacDonald P.J.P."/>
            <person name="Mehta T."/>
            <person name="Montmayeur A."/>
            <person name="Murphy C."/>
            <person name="Neiman D."/>
            <person name="Pearson M."/>
            <person name="Priest M."/>
            <person name="Roberts A."/>
            <person name="Saif S."/>
            <person name="Shea T."/>
            <person name="Shenoy N."/>
            <person name="Sisk P."/>
            <person name="Stolte C."/>
            <person name="Sykes S."/>
            <person name="Yandava C."/>
            <person name="Wortman J."/>
            <person name="Nusbaum C."/>
            <person name="Birren B."/>
        </authorList>
    </citation>
    <scope>NUCLEOTIDE SEQUENCE</scope>
    <source>
        <strain evidence="1">R3-111a-1</strain>
    </source>
</reference>
<dbReference type="RefSeq" id="XP_009217632.1">
    <property type="nucleotide sequence ID" value="XM_009219368.1"/>
</dbReference>